<accession>A0A235F7L0</accession>
<dbReference type="AlphaFoldDB" id="A0A235F7L0"/>
<feature type="binding site" evidence="2">
    <location>
        <begin position="8"/>
        <end position="15"/>
    </location>
    <ligand>
        <name>substrate</name>
    </ligand>
</feature>
<dbReference type="OrthoDB" id="9782128at2"/>
<feature type="active site" description="Proton donor/acceptor" evidence="1">
    <location>
        <position position="84"/>
    </location>
</feature>
<dbReference type="SMART" id="SM00855">
    <property type="entry name" value="PGAM"/>
    <property type="match status" value="1"/>
</dbReference>
<evidence type="ECO:0000256" key="2">
    <source>
        <dbReference type="PIRSR" id="PIRSR613078-2"/>
    </source>
</evidence>
<dbReference type="InterPro" id="IPR050275">
    <property type="entry name" value="PGM_Phosphatase"/>
</dbReference>
<proteinExistence type="predicted"/>
<reference evidence="3 4" key="1">
    <citation type="submission" date="2017-07" db="EMBL/GenBank/DDBJ databases">
        <title>Fictibacillus sp. nov. GDSW-R2A3 Genome sequencing and assembly.</title>
        <authorList>
            <person name="Mayilraj S."/>
        </authorList>
    </citation>
    <scope>NUCLEOTIDE SEQUENCE [LARGE SCALE GENOMIC DNA]</scope>
    <source>
        <strain evidence="3 4">GDSW-R2A3</strain>
    </source>
</reference>
<dbReference type="InterPro" id="IPR013078">
    <property type="entry name" value="His_Pase_superF_clade-1"/>
</dbReference>
<evidence type="ECO:0000313" key="4">
    <source>
        <dbReference type="Proteomes" id="UP000215059"/>
    </source>
</evidence>
<dbReference type="Gene3D" id="3.40.50.1240">
    <property type="entry name" value="Phosphoglycerate mutase-like"/>
    <property type="match status" value="1"/>
</dbReference>
<dbReference type="CDD" id="cd07067">
    <property type="entry name" value="HP_PGM_like"/>
    <property type="match status" value="1"/>
</dbReference>
<protein>
    <submittedName>
        <fullName evidence="3">Histidine phosphatase family protein</fullName>
    </submittedName>
</protein>
<dbReference type="GO" id="GO:0005737">
    <property type="term" value="C:cytoplasm"/>
    <property type="evidence" value="ECO:0007669"/>
    <property type="project" value="TreeGrafter"/>
</dbReference>
<dbReference type="PANTHER" id="PTHR48100:SF1">
    <property type="entry name" value="HISTIDINE PHOSPHATASE FAMILY PROTEIN-RELATED"/>
    <property type="match status" value="1"/>
</dbReference>
<sequence>MTTIGLIRHGITEWNSLGKAQGVSDIPLNEIGRKQAKSIGDRLSLEEHWDMIFTSDLSRAFETAKIIGNKIGLPDCHIDERLREIHCGKIEGTTEEQRVRKWGSEWRNLNLGMEDFEEVSNRGVDFLKDIVRTYKGKRILVVGHGALIGLTLQKLLPQKFQQTYIDNTSITILNHIEDKWNCSLYNCTHHLNLSKVR</sequence>
<dbReference type="InterPro" id="IPR029033">
    <property type="entry name" value="His_PPase_superfam"/>
</dbReference>
<name>A0A235F7L0_9BACL</name>
<dbReference type="PANTHER" id="PTHR48100">
    <property type="entry name" value="BROAD-SPECIFICITY PHOSPHATASE YOR283W-RELATED"/>
    <property type="match status" value="1"/>
</dbReference>
<evidence type="ECO:0000256" key="1">
    <source>
        <dbReference type="PIRSR" id="PIRSR613078-1"/>
    </source>
</evidence>
<comment type="caution">
    <text evidence="3">The sequence shown here is derived from an EMBL/GenBank/DDBJ whole genome shotgun (WGS) entry which is preliminary data.</text>
</comment>
<dbReference type="RefSeq" id="WP_094252537.1">
    <property type="nucleotide sequence ID" value="NZ_JBHLXL010000001.1"/>
</dbReference>
<gene>
    <name evidence="3" type="ORF">CGZ90_10880</name>
</gene>
<evidence type="ECO:0000313" key="3">
    <source>
        <dbReference type="EMBL" id="OYD57189.1"/>
    </source>
</evidence>
<dbReference type="SUPFAM" id="SSF53254">
    <property type="entry name" value="Phosphoglycerate mutase-like"/>
    <property type="match status" value="1"/>
</dbReference>
<dbReference type="GO" id="GO:0016791">
    <property type="term" value="F:phosphatase activity"/>
    <property type="evidence" value="ECO:0007669"/>
    <property type="project" value="TreeGrafter"/>
</dbReference>
<dbReference type="EMBL" id="NOII01000003">
    <property type="protein sequence ID" value="OYD57189.1"/>
    <property type="molecule type" value="Genomic_DNA"/>
</dbReference>
<feature type="binding site" evidence="2">
    <location>
        <position position="59"/>
    </location>
    <ligand>
        <name>substrate</name>
    </ligand>
</feature>
<dbReference type="Proteomes" id="UP000215059">
    <property type="component" value="Unassembled WGS sequence"/>
</dbReference>
<feature type="active site" description="Tele-phosphohistidine intermediate" evidence="1">
    <location>
        <position position="9"/>
    </location>
</feature>
<keyword evidence="4" id="KW-1185">Reference proteome</keyword>
<organism evidence="3 4">
    <name type="scientific">Fictibacillus aquaticus</name>
    <dbReference type="NCBI Taxonomy" id="2021314"/>
    <lineage>
        <taxon>Bacteria</taxon>
        <taxon>Bacillati</taxon>
        <taxon>Bacillota</taxon>
        <taxon>Bacilli</taxon>
        <taxon>Bacillales</taxon>
        <taxon>Fictibacillaceae</taxon>
        <taxon>Fictibacillus</taxon>
    </lineage>
</organism>
<dbReference type="Pfam" id="PF00300">
    <property type="entry name" value="His_Phos_1"/>
    <property type="match status" value="1"/>
</dbReference>